<dbReference type="Gene3D" id="6.10.250.2810">
    <property type="match status" value="1"/>
</dbReference>
<evidence type="ECO:0000256" key="2">
    <source>
        <dbReference type="SAM" id="Phobius"/>
    </source>
</evidence>
<evidence type="ECO:0000256" key="1">
    <source>
        <dbReference type="SAM" id="MobiDB-lite"/>
    </source>
</evidence>
<feature type="region of interest" description="Disordered" evidence="1">
    <location>
        <begin position="53"/>
        <end position="102"/>
    </location>
</feature>
<accession>A0A914VNE1</accession>
<sequence length="102" mass="11293">MKAIDVWMGACMAFVFGVMIEFTICHFARNQIEIVPNTTSKHMVANTLTTLFGEKPLSPSETTENEQDNHLLQPPSDSRLRSPEASEPPPSAHFFIGSETAN</sequence>
<evidence type="ECO:0000313" key="3">
    <source>
        <dbReference type="Proteomes" id="UP000887566"/>
    </source>
</evidence>
<dbReference type="GO" id="GO:0006811">
    <property type="term" value="P:monoatomic ion transport"/>
    <property type="evidence" value="ECO:0007669"/>
    <property type="project" value="InterPro"/>
</dbReference>
<keyword evidence="2" id="KW-1133">Transmembrane helix</keyword>
<feature type="transmembrane region" description="Helical" evidence="2">
    <location>
        <begin position="6"/>
        <end position="28"/>
    </location>
</feature>
<protein>
    <submittedName>
        <fullName evidence="4">Uncharacterized protein</fullName>
    </submittedName>
</protein>
<dbReference type="Proteomes" id="UP000887566">
    <property type="component" value="Unplaced"/>
</dbReference>
<keyword evidence="2" id="KW-0812">Transmembrane</keyword>
<keyword evidence="2" id="KW-0472">Membrane</keyword>
<organism evidence="3 4">
    <name type="scientific">Plectus sambesii</name>
    <dbReference type="NCBI Taxonomy" id="2011161"/>
    <lineage>
        <taxon>Eukaryota</taxon>
        <taxon>Metazoa</taxon>
        <taxon>Ecdysozoa</taxon>
        <taxon>Nematoda</taxon>
        <taxon>Chromadorea</taxon>
        <taxon>Plectida</taxon>
        <taxon>Plectina</taxon>
        <taxon>Plectoidea</taxon>
        <taxon>Plectidae</taxon>
        <taxon>Plectus</taxon>
    </lineage>
</organism>
<dbReference type="WBParaSite" id="PSAMB.scaffold22715size480.g38694.t1">
    <property type="protein sequence ID" value="PSAMB.scaffold22715size480.g38694.t1"/>
    <property type="gene ID" value="PSAMB.scaffold22715size480.g38694"/>
</dbReference>
<name>A0A914VNE1_9BILA</name>
<reference evidence="4" key="1">
    <citation type="submission" date="2022-11" db="UniProtKB">
        <authorList>
            <consortium name="WormBaseParasite"/>
        </authorList>
    </citation>
    <scope>IDENTIFICATION</scope>
</reference>
<evidence type="ECO:0000313" key="4">
    <source>
        <dbReference type="WBParaSite" id="PSAMB.scaffold22715size480.g38694.t1"/>
    </source>
</evidence>
<dbReference type="InterPro" id="IPR036719">
    <property type="entry name" value="Neuro-gated_channel_TM_sf"/>
</dbReference>
<dbReference type="GO" id="GO:0016020">
    <property type="term" value="C:membrane"/>
    <property type="evidence" value="ECO:0007669"/>
    <property type="project" value="InterPro"/>
</dbReference>
<proteinExistence type="predicted"/>
<keyword evidence="3" id="KW-1185">Reference proteome</keyword>
<dbReference type="AlphaFoldDB" id="A0A914VNE1"/>
<dbReference type="SUPFAM" id="SSF90112">
    <property type="entry name" value="Neurotransmitter-gated ion-channel transmembrane pore"/>
    <property type="match status" value="1"/>
</dbReference>